<dbReference type="InterPro" id="IPR006091">
    <property type="entry name" value="Acyl-CoA_Oxase/DH_mid-dom"/>
</dbReference>
<keyword evidence="3" id="KW-0285">Flavoprotein</keyword>
<dbReference type="AlphaFoldDB" id="A0A8H5FLV5"/>
<evidence type="ECO:0000313" key="8">
    <source>
        <dbReference type="Proteomes" id="UP000559256"/>
    </source>
</evidence>
<dbReference type="GO" id="GO:0050660">
    <property type="term" value="F:flavin adenine dinucleotide binding"/>
    <property type="evidence" value="ECO:0007669"/>
    <property type="project" value="InterPro"/>
</dbReference>
<dbReference type="PANTHER" id="PTHR48083:SF28">
    <property type="entry name" value="ACYL-COA DEHYDROGENASE FAMILY PROTEIN (AFU_ORTHOLOGUE AFUA_6G10880)-RELATED"/>
    <property type="match status" value="1"/>
</dbReference>
<evidence type="ECO:0000259" key="6">
    <source>
        <dbReference type="PROSITE" id="PS50255"/>
    </source>
</evidence>
<organism evidence="7 8">
    <name type="scientific">Tetrapyrgos nigripes</name>
    <dbReference type="NCBI Taxonomy" id="182062"/>
    <lineage>
        <taxon>Eukaryota</taxon>
        <taxon>Fungi</taxon>
        <taxon>Dikarya</taxon>
        <taxon>Basidiomycota</taxon>
        <taxon>Agaricomycotina</taxon>
        <taxon>Agaricomycetes</taxon>
        <taxon>Agaricomycetidae</taxon>
        <taxon>Agaricales</taxon>
        <taxon>Marasmiineae</taxon>
        <taxon>Marasmiaceae</taxon>
        <taxon>Tetrapyrgos</taxon>
    </lineage>
</organism>
<dbReference type="InterPro" id="IPR036400">
    <property type="entry name" value="Cyt_B5-like_heme/steroid_sf"/>
</dbReference>
<sequence length="573" mass="62884">MKAFSASEVAQHNKRGDLWVIIDSEVYDLSKFSDLHPGGPTVLLDADIGELGLGMYDYVRANYGQYVAGQDATEAFFSLHLSEILSLPQYTRLKVGVVQGHEDRLEQDSIPLNAISKIPYAEPSWLTNLPSPYYKPHHFEFLQAYRSFIRGVVLPDARAREEDGKPPSQHVLKEMARLNIPAMRLGRGEHLKGRKLMDGVITEDQVDHFIKLIMIQESSHLHSRGYSDGLGGGAVIALPPIIAYASAKLKDLIVPQVLDGKKSVCLAITEAFAGSDIQGPGPNRKGSGGIRTTAKKVAGGYRVTGTKKWITNAMWADWFVTACRVEDAREGDGDIIALIISRGEGITTRPLKTSYSSGAAGTAFIVFDDVFVPEGNLLRFRDPSGNGKETPVRRGDGLRILLGNFNHERWVLAAETVSIQRAITSQCFKWVSLRHTFGRPLSSQPVVRGKLANMAARVETGQGWLEQIAYWMDCINNGESNSNSKVKAKAEDLASPISLLKMHVTRDAQATAADAAQIFGGRSFTRTGMGRDVEHFHRTLLIDAIGGGAEDILADLGIRQALRRMPKGREARL</sequence>
<comment type="similarity">
    <text evidence="2">Belongs to the acyl-CoA dehydrogenase family.</text>
</comment>
<dbReference type="PROSITE" id="PS50255">
    <property type="entry name" value="CYTOCHROME_B5_2"/>
    <property type="match status" value="1"/>
</dbReference>
<dbReference type="InterPro" id="IPR009100">
    <property type="entry name" value="AcylCoA_DH/oxidase_NM_dom_sf"/>
</dbReference>
<dbReference type="InterPro" id="IPR009075">
    <property type="entry name" value="AcylCo_DH/oxidase_C"/>
</dbReference>
<dbReference type="Pfam" id="PF00441">
    <property type="entry name" value="Acyl-CoA_dh_1"/>
    <property type="match status" value="1"/>
</dbReference>
<dbReference type="InterPro" id="IPR037069">
    <property type="entry name" value="AcylCoA_DH/ox_N_sf"/>
</dbReference>
<dbReference type="Pfam" id="PF00173">
    <property type="entry name" value="Cyt-b5"/>
    <property type="match status" value="1"/>
</dbReference>
<keyword evidence="8" id="KW-1185">Reference proteome</keyword>
<dbReference type="GO" id="GO:0005737">
    <property type="term" value="C:cytoplasm"/>
    <property type="evidence" value="ECO:0007669"/>
    <property type="project" value="TreeGrafter"/>
</dbReference>
<comment type="cofactor">
    <cofactor evidence="1">
        <name>FAD</name>
        <dbReference type="ChEBI" id="CHEBI:57692"/>
    </cofactor>
</comment>
<evidence type="ECO:0000256" key="1">
    <source>
        <dbReference type="ARBA" id="ARBA00001974"/>
    </source>
</evidence>
<dbReference type="Proteomes" id="UP000559256">
    <property type="component" value="Unassembled WGS sequence"/>
</dbReference>
<keyword evidence="5" id="KW-0560">Oxidoreductase</keyword>
<dbReference type="Gene3D" id="1.10.540.10">
    <property type="entry name" value="Acyl-CoA dehydrogenase/oxidase, N-terminal domain"/>
    <property type="match status" value="1"/>
</dbReference>
<dbReference type="PANTHER" id="PTHR48083">
    <property type="entry name" value="MEDIUM-CHAIN SPECIFIC ACYL-COA DEHYDROGENASE, MITOCHONDRIAL-RELATED"/>
    <property type="match status" value="1"/>
</dbReference>
<dbReference type="CDD" id="cd00567">
    <property type="entry name" value="ACAD"/>
    <property type="match status" value="1"/>
</dbReference>
<dbReference type="SUPFAM" id="SSF56645">
    <property type="entry name" value="Acyl-CoA dehydrogenase NM domain-like"/>
    <property type="match status" value="1"/>
</dbReference>
<dbReference type="InterPro" id="IPR050741">
    <property type="entry name" value="Acyl-CoA_dehydrogenase"/>
</dbReference>
<proteinExistence type="inferred from homology"/>
<protein>
    <recommendedName>
        <fullName evidence="6">Cytochrome b5 heme-binding domain-containing protein</fullName>
    </recommendedName>
</protein>
<dbReference type="SUPFAM" id="SSF55856">
    <property type="entry name" value="Cytochrome b5-like heme/steroid binding domain"/>
    <property type="match status" value="1"/>
</dbReference>
<name>A0A8H5FLV5_9AGAR</name>
<keyword evidence="4" id="KW-0274">FAD</keyword>
<dbReference type="Gene3D" id="1.20.140.10">
    <property type="entry name" value="Butyryl-CoA Dehydrogenase, subunit A, domain 3"/>
    <property type="match status" value="1"/>
</dbReference>
<dbReference type="Gene3D" id="2.40.110.10">
    <property type="entry name" value="Butyryl-CoA Dehydrogenase, subunit A, domain 2"/>
    <property type="match status" value="1"/>
</dbReference>
<dbReference type="OrthoDB" id="10254877at2759"/>
<dbReference type="EMBL" id="JAACJM010000162">
    <property type="protein sequence ID" value="KAF5341546.1"/>
    <property type="molecule type" value="Genomic_DNA"/>
</dbReference>
<evidence type="ECO:0000256" key="4">
    <source>
        <dbReference type="ARBA" id="ARBA00022827"/>
    </source>
</evidence>
<evidence type="ECO:0000256" key="2">
    <source>
        <dbReference type="ARBA" id="ARBA00009347"/>
    </source>
</evidence>
<dbReference type="GO" id="GO:0003995">
    <property type="term" value="F:acyl-CoA dehydrogenase activity"/>
    <property type="evidence" value="ECO:0007669"/>
    <property type="project" value="TreeGrafter"/>
</dbReference>
<reference evidence="7 8" key="1">
    <citation type="journal article" date="2020" name="ISME J.">
        <title>Uncovering the hidden diversity of litter-decomposition mechanisms in mushroom-forming fungi.</title>
        <authorList>
            <person name="Floudas D."/>
            <person name="Bentzer J."/>
            <person name="Ahren D."/>
            <person name="Johansson T."/>
            <person name="Persson P."/>
            <person name="Tunlid A."/>
        </authorList>
    </citation>
    <scope>NUCLEOTIDE SEQUENCE [LARGE SCALE GENOMIC DNA]</scope>
    <source>
        <strain evidence="7 8">CBS 291.85</strain>
    </source>
</reference>
<dbReference type="Pfam" id="PF02770">
    <property type="entry name" value="Acyl-CoA_dh_M"/>
    <property type="match status" value="1"/>
</dbReference>
<dbReference type="InterPro" id="IPR001199">
    <property type="entry name" value="Cyt_B5-like_heme/steroid-bd"/>
</dbReference>
<dbReference type="Gene3D" id="3.10.120.10">
    <property type="entry name" value="Cytochrome b5-like heme/steroid binding domain"/>
    <property type="match status" value="1"/>
</dbReference>
<dbReference type="InterPro" id="IPR046373">
    <property type="entry name" value="Acyl-CoA_Oxase/DH_mid-dom_sf"/>
</dbReference>
<dbReference type="InterPro" id="IPR036250">
    <property type="entry name" value="AcylCo_DH-like_C"/>
</dbReference>
<dbReference type="SUPFAM" id="SSF47203">
    <property type="entry name" value="Acyl-CoA dehydrogenase C-terminal domain-like"/>
    <property type="match status" value="1"/>
</dbReference>
<comment type="caution">
    <text evidence="7">The sequence shown here is derived from an EMBL/GenBank/DDBJ whole genome shotgun (WGS) entry which is preliminary data.</text>
</comment>
<dbReference type="SMART" id="SM01117">
    <property type="entry name" value="Cyt-b5"/>
    <property type="match status" value="1"/>
</dbReference>
<feature type="domain" description="Cytochrome b5 heme-binding" evidence="6">
    <location>
        <begin position="1"/>
        <end position="99"/>
    </location>
</feature>
<accession>A0A8H5FLV5</accession>
<dbReference type="GO" id="GO:0033539">
    <property type="term" value="P:fatty acid beta-oxidation using acyl-CoA dehydrogenase"/>
    <property type="evidence" value="ECO:0007669"/>
    <property type="project" value="TreeGrafter"/>
</dbReference>
<evidence type="ECO:0000256" key="3">
    <source>
        <dbReference type="ARBA" id="ARBA00022630"/>
    </source>
</evidence>
<evidence type="ECO:0000256" key="5">
    <source>
        <dbReference type="ARBA" id="ARBA00023002"/>
    </source>
</evidence>
<evidence type="ECO:0000313" key="7">
    <source>
        <dbReference type="EMBL" id="KAF5341546.1"/>
    </source>
</evidence>
<gene>
    <name evidence="7" type="ORF">D9758_012578</name>
</gene>